<evidence type="ECO:0000313" key="2">
    <source>
        <dbReference type="Proteomes" id="UP000095280"/>
    </source>
</evidence>
<proteinExistence type="predicted"/>
<sequence>PLLAAGDLPSPQILPRKRSRHREDGRAPVFGGLHGGDWRHRGVAGCGRASGRLSIDEWTGPLLNAGVHPSADGRDLRLITDDRRHCAFLLLHPEAAAKGIRACPATATPSTTCARSSAGRAVADSRHFAGGNDG</sequence>
<name>A0A1I8FFS5_9PLAT</name>
<organism evidence="2 3">
    <name type="scientific">Macrostomum lignano</name>
    <dbReference type="NCBI Taxonomy" id="282301"/>
    <lineage>
        <taxon>Eukaryota</taxon>
        <taxon>Metazoa</taxon>
        <taxon>Spiralia</taxon>
        <taxon>Lophotrochozoa</taxon>
        <taxon>Platyhelminthes</taxon>
        <taxon>Rhabditophora</taxon>
        <taxon>Macrostomorpha</taxon>
        <taxon>Macrostomida</taxon>
        <taxon>Macrostomidae</taxon>
        <taxon>Macrostomum</taxon>
    </lineage>
</organism>
<evidence type="ECO:0000256" key="1">
    <source>
        <dbReference type="SAM" id="MobiDB-lite"/>
    </source>
</evidence>
<dbReference type="Proteomes" id="UP000095280">
    <property type="component" value="Unplaced"/>
</dbReference>
<reference evidence="3" key="1">
    <citation type="submission" date="2016-11" db="UniProtKB">
        <authorList>
            <consortium name="WormBaseParasite"/>
        </authorList>
    </citation>
    <scope>IDENTIFICATION</scope>
</reference>
<evidence type="ECO:0000313" key="3">
    <source>
        <dbReference type="WBParaSite" id="maker-unitig_32280-snap-gene-0.2-mRNA-1"/>
    </source>
</evidence>
<dbReference type="WBParaSite" id="maker-unitig_32280-snap-gene-0.2-mRNA-1">
    <property type="protein sequence ID" value="maker-unitig_32280-snap-gene-0.2-mRNA-1"/>
    <property type="gene ID" value="maker-unitig_32280-snap-gene-0.2"/>
</dbReference>
<accession>A0A1I8FFS5</accession>
<protein>
    <submittedName>
        <fullName evidence="3">Rieske domain-containing protein</fullName>
    </submittedName>
</protein>
<keyword evidence="2" id="KW-1185">Reference proteome</keyword>
<dbReference type="AlphaFoldDB" id="A0A1I8FFS5"/>
<feature type="region of interest" description="Disordered" evidence="1">
    <location>
        <begin position="1"/>
        <end position="30"/>
    </location>
</feature>